<dbReference type="SUPFAM" id="SSF53474">
    <property type="entry name" value="alpha/beta-Hydrolases"/>
    <property type="match status" value="1"/>
</dbReference>
<dbReference type="InterPro" id="IPR000073">
    <property type="entry name" value="AB_hydrolase_1"/>
</dbReference>
<keyword evidence="4" id="KW-1185">Reference proteome</keyword>
<proteinExistence type="predicted"/>
<reference evidence="4" key="1">
    <citation type="submission" date="2016-10" db="EMBL/GenBank/DDBJ databases">
        <authorList>
            <person name="Varghese N."/>
            <person name="Submissions S."/>
        </authorList>
    </citation>
    <scope>NUCLEOTIDE SEQUENCE [LARGE SCALE GENOMIC DNA]</scope>
    <source>
        <strain evidence="4">IBRC-M 10403</strain>
    </source>
</reference>
<dbReference type="PANTHER" id="PTHR43329">
    <property type="entry name" value="EPOXIDE HYDROLASE"/>
    <property type="match status" value="1"/>
</dbReference>
<evidence type="ECO:0000313" key="3">
    <source>
        <dbReference type="EMBL" id="SDC14274.1"/>
    </source>
</evidence>
<evidence type="ECO:0000313" key="4">
    <source>
        <dbReference type="Proteomes" id="UP000199501"/>
    </source>
</evidence>
<accession>A0A1G6J5V5</accession>
<dbReference type="STRING" id="1271860.SAMN05216174_101258"/>
<organism evidence="3 4">
    <name type="scientific">Actinokineospora iranica</name>
    <dbReference type="NCBI Taxonomy" id="1271860"/>
    <lineage>
        <taxon>Bacteria</taxon>
        <taxon>Bacillati</taxon>
        <taxon>Actinomycetota</taxon>
        <taxon>Actinomycetes</taxon>
        <taxon>Pseudonocardiales</taxon>
        <taxon>Pseudonocardiaceae</taxon>
        <taxon>Actinokineospora</taxon>
    </lineage>
</organism>
<protein>
    <submittedName>
        <fullName evidence="3">Pimeloyl-ACP methyl ester carboxylesterase</fullName>
    </submittedName>
</protein>
<dbReference type="AlphaFoldDB" id="A0A1G6J5V5"/>
<evidence type="ECO:0000259" key="2">
    <source>
        <dbReference type="Pfam" id="PF00561"/>
    </source>
</evidence>
<name>A0A1G6J5V5_9PSEU</name>
<feature type="domain" description="AB hydrolase-1" evidence="2">
    <location>
        <begin position="35"/>
        <end position="270"/>
    </location>
</feature>
<dbReference type="InterPro" id="IPR000639">
    <property type="entry name" value="Epox_hydrolase-like"/>
</dbReference>
<dbReference type="Gene3D" id="3.40.50.1820">
    <property type="entry name" value="alpha/beta hydrolase"/>
    <property type="match status" value="1"/>
</dbReference>
<evidence type="ECO:0000256" key="1">
    <source>
        <dbReference type="ARBA" id="ARBA00022801"/>
    </source>
</evidence>
<dbReference type="PRINTS" id="PR00412">
    <property type="entry name" value="EPOXHYDRLASE"/>
</dbReference>
<sequence length="284" mass="30633">MSVALGSLPCVTDHIQITTAAGVFDALAAGSPGDPPVLLLHGFPQAAIAWEHQVAVLGHAGLHAVAVDQRGYSPAVRPIDAVDYRVDELVGDVLAVADALGWAEFDLVGHDWGAVVGWHTAAAHPERLRTLTAVSAPHPAAMAAALREDEEQQLRSQHLSLFKERTAERRLLADDAAALRRIFEWKIPPSAVAEYVGRLTEPGALTAALSWFRATRWNVLPDPVSTPTMHVWGTEDPAIGSTAALSCGKWVTGPYRFEMVEDASHWLPEETPDLVTGLLLDHLR</sequence>
<dbReference type="Pfam" id="PF00561">
    <property type="entry name" value="Abhydrolase_1"/>
    <property type="match status" value="1"/>
</dbReference>
<dbReference type="EMBL" id="FMZZ01000001">
    <property type="protein sequence ID" value="SDC14274.1"/>
    <property type="molecule type" value="Genomic_DNA"/>
</dbReference>
<keyword evidence="1" id="KW-0378">Hydrolase</keyword>
<dbReference type="Proteomes" id="UP000199501">
    <property type="component" value="Unassembled WGS sequence"/>
</dbReference>
<gene>
    <name evidence="3" type="ORF">SAMN05216174_101258</name>
</gene>
<dbReference type="GO" id="GO:0016787">
    <property type="term" value="F:hydrolase activity"/>
    <property type="evidence" value="ECO:0007669"/>
    <property type="project" value="UniProtKB-KW"/>
</dbReference>
<dbReference type="InterPro" id="IPR029058">
    <property type="entry name" value="AB_hydrolase_fold"/>
</dbReference>